<protein>
    <recommendedName>
        <fullName evidence="4">Reverse transcriptase zinc-binding domain-containing protein</fullName>
    </recommendedName>
</protein>
<name>A0A151TH41_CAJCA</name>
<dbReference type="EMBL" id="CM003608">
    <property type="protein sequence ID" value="KYP66348.1"/>
    <property type="molecule type" value="Genomic_DNA"/>
</dbReference>
<dbReference type="AlphaFoldDB" id="A0A151TH41"/>
<dbReference type="Proteomes" id="UP000075243">
    <property type="component" value="Chromosome 6"/>
</dbReference>
<gene>
    <name evidence="1" type="ORF">KK1_012637</name>
    <name evidence="2" type="ORF">KK1_012690</name>
</gene>
<sequence length="87" mass="9983">IPPPNQRRGANSISYIASINGDFFFYFIKSVYVSITHKVELTRNSLFDLIWHWSGLKRLMVFLWKLTSNALLTNAVRLARNIAPNAS</sequence>
<dbReference type="Gramene" id="C.cajan_12315.t">
    <property type="protein sequence ID" value="C.cajan_12315.t.cds1"/>
    <property type="gene ID" value="C.cajan_12315"/>
</dbReference>
<evidence type="ECO:0008006" key="4">
    <source>
        <dbReference type="Google" id="ProtNLM"/>
    </source>
</evidence>
<keyword evidence="3" id="KW-1185">Reference proteome</keyword>
<dbReference type="Gramene" id="C.cajan_12263.t">
    <property type="protein sequence ID" value="C.cajan_12263.t.cds1"/>
    <property type="gene ID" value="C.cajan_12263"/>
</dbReference>
<feature type="non-terminal residue" evidence="1">
    <location>
        <position position="1"/>
    </location>
</feature>
<evidence type="ECO:0000313" key="2">
    <source>
        <dbReference type="EMBL" id="KYP66398.1"/>
    </source>
</evidence>
<proteinExistence type="predicted"/>
<dbReference type="EMBL" id="CM003608">
    <property type="protein sequence ID" value="KYP66398.1"/>
    <property type="molecule type" value="Genomic_DNA"/>
</dbReference>
<organism evidence="1 3">
    <name type="scientific">Cajanus cajan</name>
    <name type="common">Pigeon pea</name>
    <name type="synonym">Cajanus indicus</name>
    <dbReference type="NCBI Taxonomy" id="3821"/>
    <lineage>
        <taxon>Eukaryota</taxon>
        <taxon>Viridiplantae</taxon>
        <taxon>Streptophyta</taxon>
        <taxon>Embryophyta</taxon>
        <taxon>Tracheophyta</taxon>
        <taxon>Spermatophyta</taxon>
        <taxon>Magnoliopsida</taxon>
        <taxon>eudicotyledons</taxon>
        <taxon>Gunneridae</taxon>
        <taxon>Pentapetalae</taxon>
        <taxon>rosids</taxon>
        <taxon>fabids</taxon>
        <taxon>Fabales</taxon>
        <taxon>Fabaceae</taxon>
        <taxon>Papilionoideae</taxon>
        <taxon>50 kb inversion clade</taxon>
        <taxon>NPAAA clade</taxon>
        <taxon>indigoferoid/millettioid clade</taxon>
        <taxon>Phaseoleae</taxon>
        <taxon>Cajanus</taxon>
    </lineage>
</organism>
<accession>A0A151TH41</accession>
<evidence type="ECO:0000313" key="3">
    <source>
        <dbReference type="Proteomes" id="UP000075243"/>
    </source>
</evidence>
<reference evidence="1 3" key="1">
    <citation type="journal article" date="2012" name="Nat. Biotechnol.">
        <title>Draft genome sequence of pigeonpea (Cajanus cajan), an orphan legume crop of resource-poor farmers.</title>
        <authorList>
            <person name="Varshney R.K."/>
            <person name="Chen W."/>
            <person name="Li Y."/>
            <person name="Bharti A.K."/>
            <person name="Saxena R.K."/>
            <person name="Schlueter J.A."/>
            <person name="Donoghue M.T."/>
            <person name="Azam S."/>
            <person name="Fan G."/>
            <person name="Whaley A.M."/>
            <person name="Farmer A.D."/>
            <person name="Sheridan J."/>
            <person name="Iwata A."/>
            <person name="Tuteja R."/>
            <person name="Penmetsa R.V."/>
            <person name="Wu W."/>
            <person name="Upadhyaya H.D."/>
            <person name="Yang S.P."/>
            <person name="Shah T."/>
            <person name="Saxena K.B."/>
            <person name="Michael T."/>
            <person name="McCombie W.R."/>
            <person name="Yang B."/>
            <person name="Zhang G."/>
            <person name="Yang H."/>
            <person name="Wang J."/>
            <person name="Spillane C."/>
            <person name="Cook D.R."/>
            <person name="May G.D."/>
            <person name="Xu X."/>
            <person name="Jackson S.A."/>
        </authorList>
    </citation>
    <scope>NUCLEOTIDE SEQUENCE [LARGE SCALE GENOMIC DNA]</scope>
    <source>
        <strain evidence="3">cv. Asha</strain>
    </source>
</reference>
<evidence type="ECO:0000313" key="1">
    <source>
        <dbReference type="EMBL" id="KYP66348.1"/>
    </source>
</evidence>